<feature type="compositionally biased region" description="Basic and acidic residues" evidence="1">
    <location>
        <begin position="117"/>
        <end position="131"/>
    </location>
</feature>
<dbReference type="InParanoid" id="A0A4S2ML05"/>
<feature type="compositionally biased region" description="Low complexity" evidence="1">
    <location>
        <begin position="143"/>
        <end position="166"/>
    </location>
</feature>
<feature type="region of interest" description="Disordered" evidence="1">
    <location>
        <begin position="1"/>
        <end position="207"/>
    </location>
</feature>
<reference evidence="2 3" key="1">
    <citation type="submission" date="2019-04" db="EMBL/GenBank/DDBJ databases">
        <title>Comparative genomics and transcriptomics to analyze fruiting body development in filamentous ascomycetes.</title>
        <authorList>
            <consortium name="DOE Joint Genome Institute"/>
            <person name="Lutkenhaus R."/>
            <person name="Traeger S."/>
            <person name="Breuer J."/>
            <person name="Kuo A."/>
            <person name="Lipzen A."/>
            <person name="Pangilinan J."/>
            <person name="Dilworth D."/>
            <person name="Sandor L."/>
            <person name="Poggeler S."/>
            <person name="Barry K."/>
            <person name="Grigoriev I.V."/>
            <person name="Nowrousian M."/>
        </authorList>
    </citation>
    <scope>NUCLEOTIDE SEQUENCE [LARGE SCALE GENOMIC DNA]</scope>
    <source>
        <strain evidence="2 3">CBS 389.68</strain>
    </source>
</reference>
<name>A0A4S2ML05_9PEZI</name>
<proteinExistence type="predicted"/>
<sequence length="564" mass="64663">MDPHIEGAPQPPEYRLHDESDEETGKSGEGSSQRPRSPLIQEHYAPALSAQPGVTNPPHWTPYPGHTAPPPSLKTESDNFYHPAQNAAVFNQIIEPRVQGNVEEQRQPAHQHQQPDLQHRQHREEREHREQQPTNRSGKQKDTSTSSSGSSGRGLGSLLFGSSSGSRTERSTQPHPSSTTSRSHRERERERERDRPIRDPGRELTAPDELRAYITHLEQRVQRRDYENHHLLRELHGSKQEQHNTKKELHFLQQHFSQLSDTHETRVSSLRDSVRTAEKKFEDLLSTHASTVIGMGTGLESISDDTFEKKIAALQTAVRELCRRPSVGRKVDWDAEVFQGENWRGRVKEGRKAFDEQKGECWFKPNHAMQAVTWIYLEEKVFKRWYPEIGEEEERVCRWMEQHVRNGDKSEHQQKAAQWLALTRSRLFTDNSLAPTALLLYTHLDALHALYTSIFPASPPSISAIRQKLTEVLTFAIKLVCEMRCQRGEYVLDDELRPIDRYEAKRMTEATMKEGVFELEGRAEVELVIARRWERRGNGEKVALGKGLVLVSLPDGEADGGEEE</sequence>
<dbReference type="AlphaFoldDB" id="A0A4S2ML05"/>
<organism evidence="2 3">
    <name type="scientific">Ascodesmis nigricans</name>
    <dbReference type="NCBI Taxonomy" id="341454"/>
    <lineage>
        <taxon>Eukaryota</taxon>
        <taxon>Fungi</taxon>
        <taxon>Dikarya</taxon>
        <taxon>Ascomycota</taxon>
        <taxon>Pezizomycotina</taxon>
        <taxon>Pezizomycetes</taxon>
        <taxon>Pezizales</taxon>
        <taxon>Ascodesmidaceae</taxon>
        <taxon>Ascodesmis</taxon>
    </lineage>
</organism>
<evidence type="ECO:0000256" key="1">
    <source>
        <dbReference type="SAM" id="MobiDB-lite"/>
    </source>
</evidence>
<dbReference type="Proteomes" id="UP000298138">
    <property type="component" value="Unassembled WGS sequence"/>
</dbReference>
<keyword evidence="3" id="KW-1185">Reference proteome</keyword>
<feature type="compositionally biased region" description="Basic and acidic residues" evidence="1">
    <location>
        <begin position="14"/>
        <end position="26"/>
    </location>
</feature>
<protein>
    <submittedName>
        <fullName evidence="2">Uncharacterized protein</fullName>
    </submittedName>
</protein>
<feature type="compositionally biased region" description="Basic and acidic residues" evidence="1">
    <location>
        <begin position="183"/>
        <end position="202"/>
    </location>
</feature>
<evidence type="ECO:0000313" key="3">
    <source>
        <dbReference type="Proteomes" id="UP000298138"/>
    </source>
</evidence>
<gene>
    <name evidence="2" type="ORF">EX30DRAFT_343957</name>
</gene>
<evidence type="ECO:0000313" key="2">
    <source>
        <dbReference type="EMBL" id="TGZ77593.1"/>
    </source>
</evidence>
<dbReference type="EMBL" id="ML220151">
    <property type="protein sequence ID" value="TGZ77593.1"/>
    <property type="molecule type" value="Genomic_DNA"/>
</dbReference>
<accession>A0A4S2ML05</accession>